<dbReference type="EMBL" id="JBHRSX010000011">
    <property type="protein sequence ID" value="MFC3200903.1"/>
    <property type="molecule type" value="Genomic_DNA"/>
</dbReference>
<protein>
    <submittedName>
        <fullName evidence="1">Uncharacterized protein</fullName>
    </submittedName>
</protein>
<gene>
    <name evidence="1" type="ORF">ACFOEW_03595</name>
</gene>
<proteinExistence type="predicted"/>
<reference evidence="2" key="1">
    <citation type="journal article" date="2019" name="Int. J. Syst. Evol. Microbiol.">
        <title>The Global Catalogue of Microorganisms (GCM) 10K type strain sequencing project: providing services to taxonomists for standard genome sequencing and annotation.</title>
        <authorList>
            <consortium name="The Broad Institute Genomics Platform"/>
            <consortium name="The Broad Institute Genome Sequencing Center for Infectious Disease"/>
            <person name="Wu L."/>
            <person name="Ma J."/>
        </authorList>
    </citation>
    <scope>NUCLEOTIDE SEQUENCE [LARGE SCALE GENOMIC DNA]</scope>
    <source>
        <strain evidence="2">KCTC 52449</strain>
    </source>
</reference>
<dbReference type="RefSeq" id="WP_123326825.1">
    <property type="nucleotide sequence ID" value="NZ_JBHRSX010000011.1"/>
</dbReference>
<sequence>MGSGAKKGDNRFGAHQAKKQQLRLELLKRVLRDITKRKQVYPNEWQLADYVASEINIILKVEYPDVAAKKNGLVHPTTLVRKGTKYKVELEKHLLKSEKASSTNEMRAEILTYQLEISTLKDELAVLKNFAKKNLGQVSEKSLPALTKNNSDEQIDTRAIDATYKIIMSLVEASESVFVFDNGKIINCSKTINNVIADENLLRTSGLLDSYLFKGLEKDD</sequence>
<name>A0ABV7JX93_9ALTE</name>
<keyword evidence="2" id="KW-1185">Reference proteome</keyword>
<dbReference type="Proteomes" id="UP001595477">
    <property type="component" value="Unassembled WGS sequence"/>
</dbReference>
<accession>A0ABV7JX93</accession>
<evidence type="ECO:0000313" key="2">
    <source>
        <dbReference type="Proteomes" id="UP001595477"/>
    </source>
</evidence>
<organism evidence="1 2">
    <name type="scientific">Alteromonas oceani</name>
    <dbReference type="NCBI Taxonomy" id="2071609"/>
    <lineage>
        <taxon>Bacteria</taxon>
        <taxon>Pseudomonadati</taxon>
        <taxon>Pseudomonadota</taxon>
        <taxon>Gammaproteobacteria</taxon>
        <taxon>Alteromonadales</taxon>
        <taxon>Alteromonadaceae</taxon>
        <taxon>Alteromonas/Salinimonas group</taxon>
        <taxon>Alteromonas</taxon>
    </lineage>
</organism>
<comment type="caution">
    <text evidence="1">The sequence shown here is derived from an EMBL/GenBank/DDBJ whole genome shotgun (WGS) entry which is preliminary data.</text>
</comment>
<evidence type="ECO:0000313" key="1">
    <source>
        <dbReference type="EMBL" id="MFC3200903.1"/>
    </source>
</evidence>